<proteinExistence type="predicted"/>
<dbReference type="PROSITE" id="PS51819">
    <property type="entry name" value="VOC"/>
    <property type="match status" value="1"/>
</dbReference>
<gene>
    <name evidence="2" type="ORF">ACPOL_5245</name>
</gene>
<evidence type="ECO:0000313" key="2">
    <source>
        <dbReference type="EMBL" id="AXC14499.1"/>
    </source>
</evidence>
<dbReference type="InterPro" id="IPR029068">
    <property type="entry name" value="Glyas_Bleomycin-R_OHBP_Dase"/>
</dbReference>
<protein>
    <submittedName>
        <fullName evidence="2">Lactoylglutathione lyase</fullName>
    </submittedName>
</protein>
<evidence type="ECO:0000259" key="1">
    <source>
        <dbReference type="PROSITE" id="PS51819"/>
    </source>
</evidence>
<dbReference type="OrthoDB" id="9815599at2"/>
<dbReference type="InterPro" id="IPR004360">
    <property type="entry name" value="Glyas_Fos-R_dOase_dom"/>
</dbReference>
<reference evidence="2 3" key="1">
    <citation type="journal article" date="2018" name="Front. Microbiol.">
        <title>Hydrolytic Capabilities as a Key to Environmental Success: Chitinolytic and Cellulolytic Acidobacteria From Acidic Sub-arctic Soils and Boreal Peatlands.</title>
        <authorList>
            <person name="Belova S.E."/>
            <person name="Ravin N.V."/>
            <person name="Pankratov T.A."/>
            <person name="Rakitin A.L."/>
            <person name="Ivanova A.A."/>
            <person name="Beletsky A.V."/>
            <person name="Mardanov A.V."/>
            <person name="Sinninghe Damste J.S."/>
            <person name="Dedysh S.N."/>
        </authorList>
    </citation>
    <scope>NUCLEOTIDE SEQUENCE [LARGE SCALE GENOMIC DNA]</scope>
    <source>
        <strain evidence="2 3">SBC82</strain>
    </source>
</reference>
<dbReference type="Proteomes" id="UP000253606">
    <property type="component" value="Chromosome"/>
</dbReference>
<evidence type="ECO:0000313" key="3">
    <source>
        <dbReference type="Proteomes" id="UP000253606"/>
    </source>
</evidence>
<dbReference type="RefSeq" id="WP_114209262.1">
    <property type="nucleotide sequence ID" value="NZ_CP030840.1"/>
</dbReference>
<keyword evidence="3" id="KW-1185">Reference proteome</keyword>
<dbReference type="Pfam" id="PF00903">
    <property type="entry name" value="Glyoxalase"/>
    <property type="match status" value="1"/>
</dbReference>
<dbReference type="PANTHER" id="PTHR36503:SF3">
    <property type="entry name" value="BLR0126 PROTEIN"/>
    <property type="match status" value="1"/>
</dbReference>
<dbReference type="AlphaFoldDB" id="A0A2Z5G695"/>
<dbReference type="SUPFAM" id="SSF54593">
    <property type="entry name" value="Glyoxalase/Bleomycin resistance protein/Dihydroxybiphenyl dioxygenase"/>
    <property type="match status" value="1"/>
</dbReference>
<dbReference type="KEGG" id="abas:ACPOL_5245"/>
<dbReference type="Gene3D" id="3.10.180.10">
    <property type="entry name" value="2,3-Dihydroxybiphenyl 1,2-Dioxygenase, domain 1"/>
    <property type="match status" value="1"/>
</dbReference>
<dbReference type="EMBL" id="CP030840">
    <property type="protein sequence ID" value="AXC14499.1"/>
    <property type="molecule type" value="Genomic_DNA"/>
</dbReference>
<name>A0A2Z5G695_9BACT</name>
<dbReference type="GO" id="GO:0016829">
    <property type="term" value="F:lyase activity"/>
    <property type="evidence" value="ECO:0007669"/>
    <property type="project" value="UniProtKB-KW"/>
</dbReference>
<accession>A0A2Z5G695</accession>
<dbReference type="InterPro" id="IPR037523">
    <property type="entry name" value="VOC_core"/>
</dbReference>
<organism evidence="2 3">
    <name type="scientific">Acidisarcina polymorpha</name>
    <dbReference type="NCBI Taxonomy" id="2211140"/>
    <lineage>
        <taxon>Bacteria</taxon>
        <taxon>Pseudomonadati</taxon>
        <taxon>Acidobacteriota</taxon>
        <taxon>Terriglobia</taxon>
        <taxon>Terriglobales</taxon>
        <taxon>Acidobacteriaceae</taxon>
        <taxon>Acidisarcina</taxon>
    </lineage>
</organism>
<dbReference type="PANTHER" id="PTHR36503">
    <property type="entry name" value="BLR2520 PROTEIN"/>
    <property type="match status" value="1"/>
</dbReference>
<sequence>MKVSSSATVFQVKDLSAALHFYCEVLGFEKDFEYGPYAGVHWGECYLHLCVHTTWNRPVGGGAISVFADEVDEYCTLTRGRGAKIELEPTNEPYGMRDFVVSDPDGNILTFGCALAEDVRLPTA</sequence>
<keyword evidence="2" id="KW-0456">Lyase</keyword>
<feature type="domain" description="VOC" evidence="1">
    <location>
        <begin position="4"/>
        <end position="114"/>
    </location>
</feature>